<feature type="domain" description="CCHC-type" evidence="3">
    <location>
        <begin position="1006"/>
        <end position="1021"/>
    </location>
</feature>
<feature type="compositionally biased region" description="Polar residues" evidence="2">
    <location>
        <begin position="569"/>
        <end position="589"/>
    </location>
</feature>
<feature type="compositionally biased region" description="Basic and acidic residues" evidence="2">
    <location>
        <begin position="337"/>
        <end position="349"/>
    </location>
</feature>
<evidence type="ECO:0000313" key="4">
    <source>
        <dbReference type="EMBL" id="KAK4031042.1"/>
    </source>
</evidence>
<dbReference type="PANTHER" id="PTHR33223:SF6">
    <property type="entry name" value="CCHC-TYPE DOMAIN-CONTAINING PROTEIN"/>
    <property type="match status" value="1"/>
</dbReference>
<organism evidence="4 5">
    <name type="scientific">Daphnia magna</name>
    <dbReference type="NCBI Taxonomy" id="35525"/>
    <lineage>
        <taxon>Eukaryota</taxon>
        <taxon>Metazoa</taxon>
        <taxon>Ecdysozoa</taxon>
        <taxon>Arthropoda</taxon>
        <taxon>Crustacea</taxon>
        <taxon>Branchiopoda</taxon>
        <taxon>Diplostraca</taxon>
        <taxon>Cladocera</taxon>
        <taxon>Anomopoda</taxon>
        <taxon>Daphniidae</taxon>
        <taxon>Daphnia</taxon>
    </lineage>
</organism>
<sequence>MRGFMVNPKSKKDQTASSSLNVQLPSTTLARHLTCLMFLWLPVSVSAYLTCISNRLHFVSVFTVSRSRYHEPLRIVLPTCAPVTLALHRHPPERENALHNGGSAFWNSTTMNDDVVTGGHKLVHSPVNKHFQPEITVTLPDQETVARSLDFDNLTTETQFAPDTLQSGRTLETTAEAISRSASPFLNPKVHPKNSQLRKLRSNAAYKAVAGLDTTPSRKTRASATSEVASGKRSPSFLARFAERISPSKSPPKVATKTSSLASTVLGFFHTKNTPNGKSLEPEPEPSIQQSQEQSRQDIPNQGEQASAPNTCDQEPEGEKADFQSNDPKVQTQIIRHPTDEAISRRPEPIDGVEGTNDPTEVPDVDPRGETQCTIEEDDSNGTTDVRAESDFHVVCETVLDLPAGTVSQHNRLAERQGYLGINPELWDHIQTQRGSISPSLAGSGRPFHSLADGISGLSTNISGGHSQPYAIHTGAATTDSTGTTDARDQLTAEEAGQFPRSQQTEQRTASRGDQTNALPNQNRIETTAITGYHGTDTTAIRGTTASTTAVENPATTDTSATHRPPPYSSTTHPAYKSTQPFPGTTVQADSRRCCESRSPTSSVPAQSQTSQQGNLGFRLPVQNNNMAYNTSPTRAATVRDLDDFQNNQHTFSRLQLLPSFTGSPITRFDSWLESFESIVDGSGWSEEKTIQMLRAKLTDRAFSVIQAILKEHPHNYESIKEALLDHFHGDENVDLYLQKFNKAKRKPGEKVVDYALRIQEIFKRAYPVGHSEKSFAVILMQKFIEGLDFKLQTKVKYKEFKDFNELVAATRVYALRLEALETDREKQEFIRSIDGSQDTSSAELKEIKQMIIDQKEAVNKAVANIRHGDKPVVEKKTESEEIKDVLNELMQTVKKLQLNKNDVSYPANAAYRKQVSFQTPTVNQYSNGRPFPPRFPNNSGNRQFSNTQNRPTNATPSFPRSSNDTNNRPTQPSIICNFCGYRGHIQSNCRSYQRQQLEQAQPPICYSCRDIGHKSNNCPKFRSTNRPNIPGSPQNQGNQ</sequence>
<accession>A0ABR0B0Y2</accession>
<feature type="region of interest" description="Disordered" evidence="2">
    <location>
        <begin position="460"/>
        <end position="616"/>
    </location>
</feature>
<feature type="compositionally biased region" description="Polar residues" evidence="2">
    <location>
        <begin position="323"/>
        <end position="334"/>
    </location>
</feature>
<dbReference type="Pfam" id="PF14893">
    <property type="entry name" value="PNMA"/>
    <property type="match status" value="1"/>
</dbReference>
<reference evidence="4 5" key="1">
    <citation type="journal article" date="2023" name="Nucleic Acids Res.">
        <title>The hologenome of Daphnia magna reveals possible DNA methylation and microbiome-mediated evolution of the host genome.</title>
        <authorList>
            <person name="Chaturvedi A."/>
            <person name="Li X."/>
            <person name="Dhandapani V."/>
            <person name="Marshall H."/>
            <person name="Kissane S."/>
            <person name="Cuenca-Cambronero M."/>
            <person name="Asole G."/>
            <person name="Calvet F."/>
            <person name="Ruiz-Romero M."/>
            <person name="Marangio P."/>
            <person name="Guigo R."/>
            <person name="Rago D."/>
            <person name="Mirbahai L."/>
            <person name="Eastwood N."/>
            <person name="Colbourne J.K."/>
            <person name="Zhou J."/>
            <person name="Mallon E."/>
            <person name="Orsini L."/>
        </authorList>
    </citation>
    <scope>NUCLEOTIDE SEQUENCE [LARGE SCALE GENOMIC DNA]</scope>
    <source>
        <strain evidence="4">LRV0_1</strain>
    </source>
</reference>
<name>A0ABR0B0Y2_9CRUS</name>
<dbReference type="SUPFAM" id="SSF57756">
    <property type="entry name" value="Retrovirus zinc finger-like domains"/>
    <property type="match status" value="1"/>
</dbReference>
<dbReference type="Gene3D" id="4.10.60.10">
    <property type="entry name" value="Zinc finger, CCHC-type"/>
    <property type="match status" value="1"/>
</dbReference>
<comment type="caution">
    <text evidence="4">The sequence shown here is derived from an EMBL/GenBank/DDBJ whole genome shotgun (WGS) entry which is preliminary data.</text>
</comment>
<feature type="compositionally biased region" description="Polar residues" evidence="2">
    <location>
        <begin position="297"/>
        <end position="313"/>
    </location>
</feature>
<feature type="compositionally biased region" description="Polar residues" evidence="2">
    <location>
        <begin position="500"/>
        <end position="530"/>
    </location>
</feature>
<keyword evidence="1" id="KW-0862">Zinc</keyword>
<feature type="region of interest" description="Disordered" evidence="2">
    <location>
        <begin position="269"/>
        <end position="385"/>
    </location>
</feature>
<feature type="compositionally biased region" description="Polar residues" evidence="2">
    <location>
        <begin position="214"/>
        <end position="228"/>
    </location>
</feature>
<evidence type="ECO:0000256" key="2">
    <source>
        <dbReference type="SAM" id="MobiDB-lite"/>
    </source>
</evidence>
<dbReference type="SMART" id="SM00343">
    <property type="entry name" value="ZnF_C2HC"/>
    <property type="match status" value="2"/>
</dbReference>
<gene>
    <name evidence="4" type="ORF">OUZ56_024553</name>
</gene>
<feature type="compositionally biased region" description="Low complexity" evidence="2">
    <location>
        <begin position="536"/>
        <end position="550"/>
    </location>
</feature>
<dbReference type="InterPro" id="IPR036875">
    <property type="entry name" value="Znf_CCHC_sf"/>
</dbReference>
<protein>
    <recommendedName>
        <fullName evidence="3">CCHC-type domain-containing protein</fullName>
    </recommendedName>
</protein>
<keyword evidence="5" id="KW-1185">Reference proteome</keyword>
<dbReference type="Pfam" id="PF00098">
    <property type="entry name" value="zf-CCHC"/>
    <property type="match status" value="1"/>
</dbReference>
<dbReference type="Proteomes" id="UP001234178">
    <property type="component" value="Unassembled WGS sequence"/>
</dbReference>
<feature type="region of interest" description="Disordered" evidence="2">
    <location>
        <begin position="212"/>
        <end position="233"/>
    </location>
</feature>
<dbReference type="PROSITE" id="PS50158">
    <property type="entry name" value="ZF_CCHC"/>
    <property type="match status" value="1"/>
</dbReference>
<feature type="compositionally biased region" description="Polar residues" evidence="2">
    <location>
        <begin position="943"/>
        <end position="970"/>
    </location>
</feature>
<evidence type="ECO:0000259" key="3">
    <source>
        <dbReference type="PROSITE" id="PS50158"/>
    </source>
</evidence>
<feature type="compositionally biased region" description="Low complexity" evidence="2">
    <location>
        <begin position="474"/>
        <end position="485"/>
    </location>
</feature>
<proteinExistence type="predicted"/>
<evidence type="ECO:0000313" key="5">
    <source>
        <dbReference type="Proteomes" id="UP001234178"/>
    </source>
</evidence>
<keyword evidence="1" id="KW-0863">Zinc-finger</keyword>
<feature type="compositionally biased region" description="Polar residues" evidence="2">
    <location>
        <begin position="598"/>
        <end position="615"/>
    </location>
</feature>
<dbReference type="InterPro" id="IPR001878">
    <property type="entry name" value="Znf_CCHC"/>
</dbReference>
<dbReference type="InterPro" id="IPR048270">
    <property type="entry name" value="PNMA_C"/>
</dbReference>
<feature type="region of interest" description="Disordered" evidence="2">
    <location>
        <begin position="1018"/>
        <end position="1040"/>
    </location>
</feature>
<dbReference type="PANTHER" id="PTHR33223">
    <property type="entry name" value="CCHC-TYPE DOMAIN-CONTAINING PROTEIN"/>
    <property type="match status" value="1"/>
</dbReference>
<feature type="region of interest" description="Disordered" evidence="2">
    <location>
        <begin position="919"/>
        <end position="970"/>
    </location>
</feature>
<keyword evidence="1" id="KW-0479">Metal-binding</keyword>
<evidence type="ECO:0000256" key="1">
    <source>
        <dbReference type="PROSITE-ProRule" id="PRU00047"/>
    </source>
</evidence>
<dbReference type="EMBL" id="JAOYFB010000039">
    <property type="protein sequence ID" value="KAK4031042.1"/>
    <property type="molecule type" value="Genomic_DNA"/>
</dbReference>